<feature type="region of interest" description="Disordered" evidence="1">
    <location>
        <begin position="1"/>
        <end position="75"/>
    </location>
</feature>
<feature type="compositionally biased region" description="Polar residues" evidence="1">
    <location>
        <begin position="55"/>
        <end position="69"/>
    </location>
</feature>
<evidence type="ECO:0000313" key="3">
    <source>
        <dbReference type="Proteomes" id="UP000008694"/>
    </source>
</evidence>
<dbReference type="Proteomes" id="UP000008694">
    <property type="component" value="Unassembled WGS sequence"/>
</dbReference>
<dbReference type="AlphaFoldDB" id="D7MBF9"/>
<proteinExistence type="predicted"/>
<keyword evidence="3" id="KW-1185">Reference proteome</keyword>
<dbReference type="Gramene" id="scaffold_700445.1">
    <property type="protein sequence ID" value="scaffold_700445.1"/>
    <property type="gene ID" value="scaffold_700445.1"/>
</dbReference>
<dbReference type="EMBL" id="GL348719">
    <property type="protein sequence ID" value="EFH43263.1"/>
    <property type="molecule type" value="Genomic_DNA"/>
</dbReference>
<protein>
    <submittedName>
        <fullName evidence="2">Predicted protein</fullName>
    </submittedName>
</protein>
<reference evidence="3" key="1">
    <citation type="journal article" date="2011" name="Nat. Genet.">
        <title>The Arabidopsis lyrata genome sequence and the basis of rapid genome size change.</title>
        <authorList>
            <person name="Hu T.T."/>
            <person name="Pattyn P."/>
            <person name="Bakker E.G."/>
            <person name="Cao J."/>
            <person name="Cheng J.-F."/>
            <person name="Clark R.M."/>
            <person name="Fahlgren N."/>
            <person name="Fawcett J.A."/>
            <person name="Grimwood J."/>
            <person name="Gundlach H."/>
            <person name="Haberer G."/>
            <person name="Hollister J.D."/>
            <person name="Ossowski S."/>
            <person name="Ottilar R.P."/>
            <person name="Salamov A.A."/>
            <person name="Schneeberger K."/>
            <person name="Spannagl M."/>
            <person name="Wang X."/>
            <person name="Yang L."/>
            <person name="Nasrallah M.E."/>
            <person name="Bergelson J."/>
            <person name="Carrington J.C."/>
            <person name="Gaut B.S."/>
            <person name="Schmutz J."/>
            <person name="Mayer K.F.X."/>
            <person name="Van de Peer Y."/>
            <person name="Grigoriev I.V."/>
            <person name="Nordborg M."/>
            <person name="Weigel D."/>
            <person name="Guo Y.-L."/>
        </authorList>
    </citation>
    <scope>NUCLEOTIDE SEQUENCE [LARGE SCALE GENOMIC DNA]</scope>
    <source>
        <strain evidence="3">cv. MN47</strain>
    </source>
</reference>
<name>D7MBF9_ARALL</name>
<evidence type="ECO:0000313" key="2">
    <source>
        <dbReference type="EMBL" id="EFH43263.1"/>
    </source>
</evidence>
<organism evidence="3">
    <name type="scientific">Arabidopsis lyrata subsp. lyrata</name>
    <name type="common">Lyre-leaved rock-cress</name>
    <dbReference type="NCBI Taxonomy" id="81972"/>
    <lineage>
        <taxon>Eukaryota</taxon>
        <taxon>Viridiplantae</taxon>
        <taxon>Streptophyta</taxon>
        <taxon>Embryophyta</taxon>
        <taxon>Tracheophyta</taxon>
        <taxon>Spermatophyta</taxon>
        <taxon>Magnoliopsida</taxon>
        <taxon>eudicotyledons</taxon>
        <taxon>Gunneridae</taxon>
        <taxon>Pentapetalae</taxon>
        <taxon>rosids</taxon>
        <taxon>malvids</taxon>
        <taxon>Brassicales</taxon>
        <taxon>Brassicaceae</taxon>
        <taxon>Camelineae</taxon>
        <taxon>Arabidopsis</taxon>
    </lineage>
</organism>
<feature type="compositionally biased region" description="Basic and acidic residues" evidence="1">
    <location>
        <begin position="31"/>
        <end position="46"/>
    </location>
</feature>
<feature type="compositionally biased region" description="Basic residues" evidence="1">
    <location>
        <begin position="19"/>
        <end position="30"/>
    </location>
</feature>
<evidence type="ECO:0000256" key="1">
    <source>
        <dbReference type="SAM" id="MobiDB-lite"/>
    </source>
</evidence>
<sequence>MSSTVYRQWRERAGETSHRKTGRRARRTFNTHHENQRRNDPPEPSRTHVKKRASNQEPSHSVGQNQTPERQGRRRFRVVTEKSLWGRRFGGAWMKRAVFLKIDIE</sequence>
<gene>
    <name evidence="2" type="ORF">ARALYDRAFT_912703</name>
</gene>
<accession>D7MBF9</accession>
<dbReference type="HOGENOM" id="CLU_2240296_0_0_1"/>
<feature type="compositionally biased region" description="Basic and acidic residues" evidence="1">
    <location>
        <begin position="8"/>
        <end position="18"/>
    </location>
</feature>